<dbReference type="InterPro" id="IPR008266">
    <property type="entry name" value="Tyr_kinase_AS"/>
</dbReference>
<protein>
    <submittedName>
        <fullName evidence="3">Phosphotransferase family enzyme</fullName>
    </submittedName>
</protein>
<evidence type="ECO:0000313" key="4">
    <source>
        <dbReference type="Proteomes" id="UP000231693"/>
    </source>
</evidence>
<sequence>MHDDVPTTAQIPRATIRAGIAAGRAGTAAGPVPAPPPADAPARRGLRPAPPEASGGGRLSWRDLPADLRAEIDAINGATVVHENVASSGFSPGLASVVTLSDGRRMFIKAASVVAEPFAAELHRAEAETAVRLPEGVPTPEFLWTYSDDDWIVLAFEAVDGRHPGLPWGRYGLARVLSAIDELARVEGARDLQLRPTGPDLASMCTGWASLAEFPDDRLADVVPWAVDNLESLCELEQGVLVASEGEALVHGDLRADNMLLSHGDVYLLDWPYASRGAPWLDLALFLPSVGMQGILDELDPIDAPATADERWATGSELARIFSSHPLGGTVHPEDLRSVVAGVAGYLVSSSLQPAPASIPNLRAFQRAQGVAATAWIERLGF</sequence>
<feature type="domain" description="Aminoglycoside phosphotransferase" evidence="2">
    <location>
        <begin position="113"/>
        <end position="289"/>
    </location>
</feature>
<evidence type="ECO:0000259" key="2">
    <source>
        <dbReference type="Pfam" id="PF01636"/>
    </source>
</evidence>
<dbReference type="EMBL" id="PGFE01000004">
    <property type="protein sequence ID" value="PJJ70100.1"/>
    <property type="molecule type" value="Genomic_DNA"/>
</dbReference>
<keyword evidence="3" id="KW-0808">Transferase</keyword>
<dbReference type="Pfam" id="PF01636">
    <property type="entry name" value="APH"/>
    <property type="match status" value="1"/>
</dbReference>
<proteinExistence type="predicted"/>
<name>A0A2M9CE17_9CELL</name>
<comment type="caution">
    <text evidence="3">The sequence shown here is derived from an EMBL/GenBank/DDBJ whole genome shotgun (WGS) entry which is preliminary data.</text>
</comment>
<gene>
    <name evidence="3" type="ORF">CLV28_2578</name>
</gene>
<keyword evidence="4" id="KW-1185">Reference proteome</keyword>
<dbReference type="InterPro" id="IPR002575">
    <property type="entry name" value="Aminoglycoside_PTrfase"/>
</dbReference>
<dbReference type="Gene3D" id="3.90.1200.10">
    <property type="match status" value="1"/>
</dbReference>
<dbReference type="PROSITE" id="PS00109">
    <property type="entry name" value="PROTEIN_KINASE_TYR"/>
    <property type="match status" value="1"/>
</dbReference>
<feature type="region of interest" description="Disordered" evidence="1">
    <location>
        <begin position="24"/>
        <end position="60"/>
    </location>
</feature>
<dbReference type="AlphaFoldDB" id="A0A2M9CE17"/>
<evidence type="ECO:0000256" key="1">
    <source>
        <dbReference type="SAM" id="MobiDB-lite"/>
    </source>
</evidence>
<dbReference type="RefSeq" id="WP_100423761.1">
    <property type="nucleotide sequence ID" value="NZ_BOOX01000013.1"/>
</dbReference>
<organism evidence="3 4">
    <name type="scientific">Sediminihabitans luteus</name>
    <dbReference type="NCBI Taxonomy" id="1138585"/>
    <lineage>
        <taxon>Bacteria</taxon>
        <taxon>Bacillati</taxon>
        <taxon>Actinomycetota</taxon>
        <taxon>Actinomycetes</taxon>
        <taxon>Micrococcales</taxon>
        <taxon>Cellulomonadaceae</taxon>
        <taxon>Sediminihabitans</taxon>
    </lineage>
</organism>
<dbReference type="OrthoDB" id="2570531at2"/>
<dbReference type="SUPFAM" id="SSF56112">
    <property type="entry name" value="Protein kinase-like (PK-like)"/>
    <property type="match status" value="1"/>
</dbReference>
<reference evidence="3 4" key="1">
    <citation type="submission" date="2017-11" db="EMBL/GenBank/DDBJ databases">
        <title>Genomic Encyclopedia of Archaeal and Bacterial Type Strains, Phase II (KMG-II): From Individual Species to Whole Genera.</title>
        <authorList>
            <person name="Goeker M."/>
        </authorList>
    </citation>
    <scope>NUCLEOTIDE SEQUENCE [LARGE SCALE GENOMIC DNA]</scope>
    <source>
        <strain evidence="3 4">DSM 25478</strain>
    </source>
</reference>
<evidence type="ECO:0000313" key="3">
    <source>
        <dbReference type="EMBL" id="PJJ70100.1"/>
    </source>
</evidence>
<dbReference type="GO" id="GO:0004672">
    <property type="term" value="F:protein kinase activity"/>
    <property type="evidence" value="ECO:0007669"/>
    <property type="project" value="InterPro"/>
</dbReference>
<dbReference type="Proteomes" id="UP000231693">
    <property type="component" value="Unassembled WGS sequence"/>
</dbReference>
<accession>A0A2M9CE17</accession>
<dbReference type="InterPro" id="IPR011009">
    <property type="entry name" value="Kinase-like_dom_sf"/>
</dbReference>